<dbReference type="RefSeq" id="WP_066247943.1">
    <property type="nucleotide sequence ID" value="NZ_VSKL01000002.1"/>
</dbReference>
<name>A0A5D0QZD2_9FLAO</name>
<dbReference type="InterPro" id="IPR002059">
    <property type="entry name" value="CSP_DNA-bd"/>
</dbReference>
<dbReference type="PROSITE" id="PS00352">
    <property type="entry name" value="CSD_1"/>
    <property type="match status" value="1"/>
</dbReference>
<dbReference type="CDD" id="cd04458">
    <property type="entry name" value="CSP_CDS"/>
    <property type="match status" value="1"/>
</dbReference>
<dbReference type="SUPFAM" id="SSF50249">
    <property type="entry name" value="Nucleic acid-binding proteins"/>
    <property type="match status" value="1"/>
</dbReference>
<dbReference type="OrthoDB" id="9805039at2"/>
<evidence type="ECO:0000259" key="2">
    <source>
        <dbReference type="PROSITE" id="PS51857"/>
    </source>
</evidence>
<evidence type="ECO:0000256" key="1">
    <source>
        <dbReference type="RuleBase" id="RU000408"/>
    </source>
</evidence>
<dbReference type="InterPro" id="IPR050181">
    <property type="entry name" value="Cold_shock_domain"/>
</dbReference>
<comment type="subcellular location">
    <subcellularLocation>
        <location evidence="1">Cytoplasm</location>
    </subcellularLocation>
</comment>
<dbReference type="GO" id="GO:0003676">
    <property type="term" value="F:nucleic acid binding"/>
    <property type="evidence" value="ECO:0007669"/>
    <property type="project" value="InterPro"/>
</dbReference>
<evidence type="ECO:0000313" key="3">
    <source>
        <dbReference type="EMBL" id="TYB73614.1"/>
    </source>
</evidence>
<reference evidence="3 4" key="1">
    <citation type="submission" date="2019-08" db="EMBL/GenBank/DDBJ databases">
        <title>Genomes of Antarctic Bizionia species.</title>
        <authorList>
            <person name="Bowman J.P."/>
        </authorList>
    </citation>
    <scope>NUCLEOTIDE SEQUENCE [LARGE SCALE GENOMIC DNA]</scope>
    <source>
        <strain evidence="3 4">APA-1</strain>
    </source>
</reference>
<protein>
    <submittedName>
        <fullName evidence="3">Cold shock domain-containing protein</fullName>
    </submittedName>
</protein>
<sequence>MFKKWINKLFNTSSAGTTKAGSTKSGSTKEGTVKFFNRTKGFGFINVNETDEEIFVHKSNLIDKIKKSDKVTFKIEKGDRGLTATNVKRVKK</sequence>
<dbReference type="PANTHER" id="PTHR11544">
    <property type="entry name" value="COLD SHOCK DOMAIN CONTAINING PROTEINS"/>
    <property type="match status" value="1"/>
</dbReference>
<feature type="domain" description="CSD" evidence="2">
    <location>
        <begin position="28"/>
        <end position="89"/>
    </location>
</feature>
<proteinExistence type="predicted"/>
<organism evidence="3 4">
    <name type="scientific">Bizionia algoritergicola</name>
    <dbReference type="NCBI Taxonomy" id="291187"/>
    <lineage>
        <taxon>Bacteria</taxon>
        <taxon>Pseudomonadati</taxon>
        <taxon>Bacteroidota</taxon>
        <taxon>Flavobacteriia</taxon>
        <taxon>Flavobacteriales</taxon>
        <taxon>Flavobacteriaceae</taxon>
        <taxon>Bizionia</taxon>
    </lineage>
</organism>
<dbReference type="Pfam" id="PF00313">
    <property type="entry name" value="CSD"/>
    <property type="match status" value="1"/>
</dbReference>
<dbReference type="PRINTS" id="PR00050">
    <property type="entry name" value="COLDSHOCK"/>
</dbReference>
<accession>A0A5D0QZD2</accession>
<dbReference type="InterPro" id="IPR012340">
    <property type="entry name" value="NA-bd_OB-fold"/>
</dbReference>
<dbReference type="SMART" id="SM00357">
    <property type="entry name" value="CSP"/>
    <property type="match status" value="1"/>
</dbReference>
<dbReference type="PROSITE" id="PS51857">
    <property type="entry name" value="CSD_2"/>
    <property type="match status" value="1"/>
</dbReference>
<dbReference type="InterPro" id="IPR011129">
    <property type="entry name" value="CSD"/>
</dbReference>
<comment type="caution">
    <text evidence="3">The sequence shown here is derived from an EMBL/GenBank/DDBJ whole genome shotgun (WGS) entry which is preliminary data.</text>
</comment>
<gene>
    <name evidence="3" type="ORF">ES675_08145</name>
</gene>
<keyword evidence="4" id="KW-1185">Reference proteome</keyword>
<evidence type="ECO:0000313" key="4">
    <source>
        <dbReference type="Proteomes" id="UP000324358"/>
    </source>
</evidence>
<dbReference type="GO" id="GO:0005829">
    <property type="term" value="C:cytosol"/>
    <property type="evidence" value="ECO:0007669"/>
    <property type="project" value="UniProtKB-ARBA"/>
</dbReference>
<dbReference type="AlphaFoldDB" id="A0A5D0QZD2"/>
<dbReference type="Gene3D" id="2.40.50.140">
    <property type="entry name" value="Nucleic acid-binding proteins"/>
    <property type="match status" value="1"/>
</dbReference>
<dbReference type="Proteomes" id="UP000324358">
    <property type="component" value="Unassembled WGS sequence"/>
</dbReference>
<dbReference type="EMBL" id="VSKL01000002">
    <property type="protein sequence ID" value="TYB73614.1"/>
    <property type="molecule type" value="Genomic_DNA"/>
</dbReference>
<dbReference type="InterPro" id="IPR019844">
    <property type="entry name" value="CSD_CS"/>
</dbReference>